<proteinExistence type="predicted"/>
<dbReference type="EMBL" id="JEMA01000231">
    <property type="protein sequence ID" value="KYF72879.1"/>
    <property type="molecule type" value="Genomic_DNA"/>
</dbReference>
<protein>
    <submittedName>
        <fullName evidence="1">Uncharacterized protein</fullName>
    </submittedName>
</protein>
<comment type="caution">
    <text evidence="1">The sequence shown here is derived from an EMBL/GenBank/DDBJ whole genome shotgun (WGS) entry which is preliminary data.</text>
</comment>
<reference evidence="1 2" key="1">
    <citation type="submission" date="2014-02" db="EMBL/GenBank/DDBJ databases">
        <title>The small core and large imbalanced accessory genome model reveals a collaborative survival strategy of Sorangium cellulosum strains in nature.</title>
        <authorList>
            <person name="Han K."/>
            <person name="Peng R."/>
            <person name="Blom J."/>
            <person name="Li Y.-Z."/>
        </authorList>
    </citation>
    <scope>NUCLEOTIDE SEQUENCE [LARGE SCALE GENOMIC DNA]</scope>
    <source>
        <strain evidence="1 2">So0008-312</strain>
    </source>
</reference>
<evidence type="ECO:0000313" key="2">
    <source>
        <dbReference type="Proteomes" id="UP000075260"/>
    </source>
</evidence>
<dbReference type="Proteomes" id="UP000075260">
    <property type="component" value="Unassembled WGS sequence"/>
</dbReference>
<name>A0A150QY01_SORCE</name>
<evidence type="ECO:0000313" key="1">
    <source>
        <dbReference type="EMBL" id="KYF72879.1"/>
    </source>
</evidence>
<organism evidence="1 2">
    <name type="scientific">Sorangium cellulosum</name>
    <name type="common">Polyangium cellulosum</name>
    <dbReference type="NCBI Taxonomy" id="56"/>
    <lineage>
        <taxon>Bacteria</taxon>
        <taxon>Pseudomonadati</taxon>
        <taxon>Myxococcota</taxon>
        <taxon>Polyangia</taxon>
        <taxon>Polyangiales</taxon>
        <taxon>Polyangiaceae</taxon>
        <taxon>Sorangium</taxon>
    </lineage>
</organism>
<dbReference type="AlphaFoldDB" id="A0A150QY01"/>
<sequence length="214" mass="23046">MALLRAQPLDGGAVVLAGEAKPVAGGVVFEAERAGDVDERHLVDLVHDEEDPPFGIERVEHLGRELQPLLLREVLLAARRGVDRVALRRQEQAGRHLAAAVGAVQVMTAIAHRDLPRRSEEGVSFSSVAVKAQGPEVASLVRATLGDRYLVVDLEASSRIGPFPADLAAIAVCLEDVETNFFGKSGPDWPFPPLELFDGFIERDQGLGTCTTRT</sequence>
<accession>A0A150QY01</accession>
<gene>
    <name evidence="1" type="ORF">BE15_22430</name>
</gene>